<accession>A0ACB9ZVY6</accession>
<keyword evidence="2" id="KW-1185">Reference proteome</keyword>
<name>A0ACB9ZVY6_CATRO</name>
<protein>
    <submittedName>
        <fullName evidence="1">Uncharacterized protein</fullName>
    </submittedName>
</protein>
<dbReference type="EMBL" id="CM044708">
    <property type="protein sequence ID" value="KAI5651203.1"/>
    <property type="molecule type" value="Genomic_DNA"/>
</dbReference>
<proteinExistence type="predicted"/>
<organism evidence="1 2">
    <name type="scientific">Catharanthus roseus</name>
    <name type="common">Madagascar periwinkle</name>
    <name type="synonym">Vinca rosea</name>
    <dbReference type="NCBI Taxonomy" id="4058"/>
    <lineage>
        <taxon>Eukaryota</taxon>
        <taxon>Viridiplantae</taxon>
        <taxon>Streptophyta</taxon>
        <taxon>Embryophyta</taxon>
        <taxon>Tracheophyta</taxon>
        <taxon>Spermatophyta</taxon>
        <taxon>Magnoliopsida</taxon>
        <taxon>eudicotyledons</taxon>
        <taxon>Gunneridae</taxon>
        <taxon>Pentapetalae</taxon>
        <taxon>asterids</taxon>
        <taxon>lamiids</taxon>
        <taxon>Gentianales</taxon>
        <taxon>Apocynaceae</taxon>
        <taxon>Rauvolfioideae</taxon>
        <taxon>Vinceae</taxon>
        <taxon>Catharanthinae</taxon>
        <taxon>Catharanthus</taxon>
    </lineage>
</organism>
<dbReference type="Proteomes" id="UP001060085">
    <property type="component" value="Linkage Group LG08"/>
</dbReference>
<sequence length="387" mass="44749">MQLRVGSHGSLEECKDPGTKVPNQPRTLPLRLLQVLLLFLGVGLMCSIFSMYMIRYVGSQNVVSVARTGMEPCISKPNSLESWTKPPSSILHIMNDTELFWRATFVSRIKDYPFKRVPKIAFMFLTRGPLPMAPLWEKFFSGNERLYSIYVHSLPTYKSDFPPSSVFYGREIPSQMVEWGRMSMCDAERRLLANALLDISNEWFVLLSEACIPLHNFSVVYIYLSRSRYSFMGAFDEPGPYGRGRYDENMAPEVTLTQWRKGSQWFEINRELAVDIVQDDLYYPKFEQFCRPACYVDEHYFPTMLTIRFPQLLANRSLTWVDWSRGGAHPATFGKDDISEEFFKNIFGVTTCIYNNQPTSLCFLFARKFAPNALEVLLENSAKFFGY</sequence>
<reference evidence="2" key="1">
    <citation type="journal article" date="2023" name="Nat. Plants">
        <title>Single-cell RNA sequencing provides a high-resolution roadmap for understanding the multicellular compartmentation of specialized metabolism.</title>
        <authorList>
            <person name="Sun S."/>
            <person name="Shen X."/>
            <person name="Li Y."/>
            <person name="Li Y."/>
            <person name="Wang S."/>
            <person name="Li R."/>
            <person name="Zhang H."/>
            <person name="Shen G."/>
            <person name="Guo B."/>
            <person name="Wei J."/>
            <person name="Xu J."/>
            <person name="St-Pierre B."/>
            <person name="Chen S."/>
            <person name="Sun C."/>
        </authorList>
    </citation>
    <scope>NUCLEOTIDE SEQUENCE [LARGE SCALE GENOMIC DNA]</scope>
</reference>
<comment type="caution">
    <text evidence="1">The sequence shown here is derived from an EMBL/GenBank/DDBJ whole genome shotgun (WGS) entry which is preliminary data.</text>
</comment>
<evidence type="ECO:0000313" key="1">
    <source>
        <dbReference type="EMBL" id="KAI5651203.1"/>
    </source>
</evidence>
<evidence type="ECO:0000313" key="2">
    <source>
        <dbReference type="Proteomes" id="UP001060085"/>
    </source>
</evidence>
<gene>
    <name evidence="1" type="ORF">M9H77_37208</name>
</gene>